<name>A0ABN0J241_9LEPT</name>
<dbReference type="Proteomes" id="UP000012099">
    <property type="component" value="Unassembled WGS sequence"/>
</dbReference>
<comment type="caution">
    <text evidence="1">The sequence shown here is derived from an EMBL/GenBank/DDBJ whole genome shotgun (WGS) entry which is preliminary data.</text>
</comment>
<reference evidence="1 2" key="1">
    <citation type="submission" date="2013-01" db="EMBL/GenBank/DDBJ databases">
        <authorList>
            <person name="Harkins D.M."/>
            <person name="Durkin A.S."/>
            <person name="Brinkac L.M."/>
            <person name="Haft D.H."/>
            <person name="Selengut J.D."/>
            <person name="Sanka R."/>
            <person name="DePew J."/>
            <person name="Purushe J."/>
            <person name="Whelen A.C."/>
            <person name="Vinetz J.M."/>
            <person name="Sutton G.G."/>
            <person name="Nierman W.C."/>
            <person name="Fouts D.E."/>
        </authorList>
    </citation>
    <scope>NUCLEOTIDE SEQUENCE [LARGE SCALE GENOMIC DNA]</scope>
    <source>
        <strain evidence="1 2">2007001578</strain>
    </source>
</reference>
<sequence length="41" mass="5105">MYEFLDHFTDKPKFVVVPTFEYYRFNCYKLLFFKIAVVPTF</sequence>
<proteinExistence type="predicted"/>
<gene>
    <name evidence="1" type="ORF">LEP1GSC035_4976</name>
</gene>
<keyword evidence="2" id="KW-1185">Reference proteome</keyword>
<evidence type="ECO:0000313" key="2">
    <source>
        <dbReference type="Proteomes" id="UP000012099"/>
    </source>
</evidence>
<organism evidence="1 2">
    <name type="scientific">Leptospira noguchii str. 2007001578</name>
    <dbReference type="NCBI Taxonomy" id="1049974"/>
    <lineage>
        <taxon>Bacteria</taxon>
        <taxon>Pseudomonadati</taxon>
        <taxon>Spirochaetota</taxon>
        <taxon>Spirochaetia</taxon>
        <taxon>Leptospirales</taxon>
        <taxon>Leptospiraceae</taxon>
        <taxon>Leptospira</taxon>
    </lineage>
</organism>
<protein>
    <submittedName>
        <fullName evidence="1">Uncharacterized protein</fullName>
    </submittedName>
</protein>
<dbReference type="EMBL" id="AHMH02000069">
    <property type="protein sequence ID" value="EMN00922.1"/>
    <property type="molecule type" value="Genomic_DNA"/>
</dbReference>
<accession>A0ABN0J241</accession>
<evidence type="ECO:0000313" key="1">
    <source>
        <dbReference type="EMBL" id="EMN00922.1"/>
    </source>
</evidence>